<dbReference type="InterPro" id="IPR004372">
    <property type="entry name" value="Ac/propionate_kinase"/>
</dbReference>
<keyword evidence="5 6" id="KW-0067">ATP-binding</keyword>
<feature type="binding site" evidence="6">
    <location>
        <begin position="283"/>
        <end position="285"/>
    </location>
    <ligand>
        <name>ATP</name>
        <dbReference type="ChEBI" id="CHEBI:30616"/>
    </ligand>
</feature>
<keyword evidence="9" id="KW-1185">Reference proteome</keyword>
<dbReference type="STRING" id="764291.STRUR_2137"/>
<dbReference type="Pfam" id="PF00871">
    <property type="entry name" value="Acetate_kinase"/>
    <property type="match status" value="1"/>
</dbReference>
<feature type="binding site" evidence="6">
    <location>
        <position position="15"/>
    </location>
    <ligand>
        <name>ATP</name>
        <dbReference type="ChEBI" id="CHEBI:30616"/>
    </ligand>
</feature>
<evidence type="ECO:0000256" key="1">
    <source>
        <dbReference type="ARBA" id="ARBA00008748"/>
    </source>
</evidence>
<feature type="binding site" evidence="6">
    <location>
        <position position="8"/>
    </location>
    <ligand>
        <name>Mg(2+)</name>
        <dbReference type="ChEBI" id="CHEBI:18420"/>
    </ligand>
</feature>
<evidence type="ECO:0000256" key="4">
    <source>
        <dbReference type="ARBA" id="ARBA00022777"/>
    </source>
</evidence>
<dbReference type="EMBL" id="AEUZ02000001">
    <property type="protein sequence ID" value="EHJ55640.1"/>
    <property type="molecule type" value="Genomic_DNA"/>
</dbReference>
<dbReference type="GO" id="GO:0006085">
    <property type="term" value="P:acetyl-CoA biosynthetic process"/>
    <property type="evidence" value="ECO:0007669"/>
    <property type="project" value="UniProtKB-UniRule"/>
</dbReference>
<comment type="caution">
    <text evidence="8">The sequence shown here is derived from an EMBL/GenBank/DDBJ whole genome shotgun (WGS) entry which is preliminary data.</text>
</comment>
<feature type="site" description="Transition state stabilizer" evidence="6">
    <location>
        <position position="178"/>
    </location>
</feature>
<proteinExistence type="inferred from homology"/>
<dbReference type="HAMAP" id="MF_00020">
    <property type="entry name" value="Acetate_kinase"/>
    <property type="match status" value="1"/>
</dbReference>
<dbReference type="Proteomes" id="UP000005388">
    <property type="component" value="Unassembled WGS sequence"/>
</dbReference>
<feature type="active site" description="Proton donor/acceptor" evidence="6">
    <location>
        <position position="146"/>
    </location>
</feature>
<comment type="catalytic activity">
    <reaction evidence="6">
        <text>acetate + ATP = acetyl phosphate + ADP</text>
        <dbReference type="Rhea" id="RHEA:11352"/>
        <dbReference type="ChEBI" id="CHEBI:22191"/>
        <dbReference type="ChEBI" id="CHEBI:30089"/>
        <dbReference type="ChEBI" id="CHEBI:30616"/>
        <dbReference type="ChEBI" id="CHEBI:456216"/>
        <dbReference type="EC" id="2.7.2.1"/>
    </reaction>
</comment>
<dbReference type="PIRSF" id="PIRSF000722">
    <property type="entry name" value="Acetate_prop_kin"/>
    <property type="match status" value="1"/>
</dbReference>
<dbReference type="InterPro" id="IPR043129">
    <property type="entry name" value="ATPase_NBD"/>
</dbReference>
<dbReference type="InterPro" id="IPR000890">
    <property type="entry name" value="Aliphatic_acid_kin_short-chain"/>
</dbReference>
<keyword evidence="6" id="KW-0963">Cytoplasm</keyword>
<keyword evidence="6" id="KW-0460">Magnesium</keyword>
<evidence type="ECO:0000256" key="5">
    <source>
        <dbReference type="ARBA" id="ARBA00022840"/>
    </source>
</evidence>
<evidence type="ECO:0000313" key="8">
    <source>
        <dbReference type="EMBL" id="EHJ55640.1"/>
    </source>
</evidence>
<evidence type="ECO:0000256" key="3">
    <source>
        <dbReference type="ARBA" id="ARBA00022741"/>
    </source>
</evidence>
<comment type="subunit">
    <text evidence="6">Homodimer.</text>
</comment>
<keyword evidence="2 6" id="KW-0808">Transferase</keyword>
<dbReference type="GO" id="GO:0005524">
    <property type="term" value="F:ATP binding"/>
    <property type="evidence" value="ECO:0007669"/>
    <property type="project" value="UniProtKB-KW"/>
</dbReference>
<evidence type="ECO:0000256" key="2">
    <source>
        <dbReference type="ARBA" id="ARBA00022679"/>
    </source>
</evidence>
<dbReference type="PANTHER" id="PTHR21060">
    <property type="entry name" value="ACETATE KINASE"/>
    <property type="match status" value="1"/>
</dbReference>
<dbReference type="Gene3D" id="3.30.420.40">
    <property type="match status" value="2"/>
</dbReference>
<dbReference type="GO" id="GO:0005737">
    <property type="term" value="C:cytoplasm"/>
    <property type="evidence" value="ECO:0007669"/>
    <property type="project" value="UniProtKB-SubCell"/>
</dbReference>
<feature type="binding site" evidence="6">
    <location>
        <position position="383"/>
    </location>
    <ligand>
        <name>Mg(2+)</name>
        <dbReference type="ChEBI" id="CHEBI:18420"/>
    </ligand>
</feature>
<feature type="binding site" evidence="6">
    <location>
        <begin position="206"/>
        <end position="210"/>
    </location>
    <ligand>
        <name>ATP</name>
        <dbReference type="ChEBI" id="CHEBI:30616"/>
    </ligand>
</feature>
<dbReference type="AlphaFoldDB" id="G5KES8"/>
<name>G5KES8_9STRE</name>
<gene>
    <name evidence="8" type="primary">ackA_1</name>
    <name evidence="6" type="synonym">ackA</name>
    <name evidence="8" type="ORF">STRUR_2137</name>
</gene>
<comment type="similarity">
    <text evidence="1 6 7">Belongs to the acetokinase family.</text>
</comment>
<dbReference type="EC" id="2.7.2.1" evidence="6"/>
<comment type="pathway">
    <text evidence="6">Metabolic intermediate biosynthesis; acetyl-CoA biosynthesis; acetyl-CoA from acetate: step 1/2.</text>
</comment>
<reference evidence="8 9" key="1">
    <citation type="journal article" date="2014" name="Int. J. Syst. Evol. Microbiol.">
        <title>Phylogenomics and the dynamic genome evolution of the genus Streptococcus.</title>
        <authorList>
            <consortium name="The Broad Institute Genome Sequencing Platform"/>
            <person name="Richards V.P."/>
            <person name="Palmer S.R."/>
            <person name="Pavinski Bitar P.D."/>
            <person name="Qin X."/>
            <person name="Weinstock G.M."/>
            <person name="Highlander S.K."/>
            <person name="Town C.D."/>
            <person name="Burne R.A."/>
            <person name="Stanhope M.J."/>
        </authorList>
    </citation>
    <scope>NUCLEOTIDE SEQUENCE [LARGE SCALE GENOMIC DNA]</scope>
    <source>
        <strain evidence="8 9">2285-97</strain>
    </source>
</reference>
<evidence type="ECO:0000313" key="9">
    <source>
        <dbReference type="Proteomes" id="UP000005388"/>
    </source>
</evidence>
<sequence length="395" mass="43273">MSKTIAINAGSSSLKWQLYQMPDEIVLAKGLIERIGLHQSKSTVKFNGQSESQTVDIPDHTKAVKVLLDDLLRLNIIDSYQEITGIGHRIVAGGEYFNQSTVVGEKELALIEELSALAPLHNPGAAAGIRAFMELLPGVTSVAVFDTAFHTTMKDYTYLYPIPRKYYNELKVRKYGAHGTSHQYVAQEAAKLLGKPLDQLKLITAHIGNGVSITANYHGESVDTSMGFTPLAGPMMGTRSGDIDPAIIPYLIANDDELNDAADVIDMLNKKSGLGGVSEISSDMRDIEDGLQAKNKDAVLAYNMFIDRIKKFIGQYLAVLNGADAIVFTAGMGENGYLMRQDVIEAMSWFGMKLDPEKNVFGYHGEISTPDSLIKVLVIPTDEELMIARDVERLK</sequence>
<dbReference type="GO" id="GO:0006083">
    <property type="term" value="P:acetate metabolic process"/>
    <property type="evidence" value="ECO:0007669"/>
    <property type="project" value="TreeGrafter"/>
</dbReference>
<feature type="binding site" evidence="6">
    <location>
        <position position="89"/>
    </location>
    <ligand>
        <name>substrate</name>
    </ligand>
</feature>
<protein>
    <recommendedName>
        <fullName evidence="6">Acetate kinase</fullName>
        <ecNumber evidence="6">2.7.2.1</ecNumber>
    </recommendedName>
    <alternativeName>
        <fullName evidence="6">Acetokinase</fullName>
    </alternativeName>
</protein>
<dbReference type="NCBIfam" id="TIGR00016">
    <property type="entry name" value="ackA"/>
    <property type="match status" value="1"/>
</dbReference>
<dbReference type="SUPFAM" id="SSF53067">
    <property type="entry name" value="Actin-like ATPase domain"/>
    <property type="match status" value="2"/>
</dbReference>
<dbReference type="UniPathway" id="UPA00340">
    <property type="reaction ID" value="UER00458"/>
</dbReference>
<keyword evidence="3 6" id="KW-0547">Nucleotide-binding</keyword>
<dbReference type="PANTHER" id="PTHR21060:SF15">
    <property type="entry name" value="ACETATE KINASE-RELATED"/>
    <property type="match status" value="1"/>
</dbReference>
<keyword evidence="6" id="KW-0479">Metal-binding</keyword>
<comment type="function">
    <text evidence="6">Catalyzes the formation of acetyl phosphate from acetate and ATP. Can also catalyze the reverse reaction.</text>
</comment>
<accession>G5KES8</accession>
<feature type="site" description="Transition state stabilizer" evidence="6">
    <location>
        <position position="239"/>
    </location>
</feature>
<dbReference type="GO" id="GO:0008776">
    <property type="term" value="F:acetate kinase activity"/>
    <property type="evidence" value="ECO:0007669"/>
    <property type="project" value="UniProtKB-UniRule"/>
</dbReference>
<feature type="binding site" evidence="6">
    <location>
        <begin position="331"/>
        <end position="335"/>
    </location>
    <ligand>
        <name>ATP</name>
        <dbReference type="ChEBI" id="CHEBI:30616"/>
    </ligand>
</feature>
<comment type="cofactor">
    <cofactor evidence="6">
        <name>Mg(2+)</name>
        <dbReference type="ChEBI" id="CHEBI:18420"/>
    </cofactor>
    <cofactor evidence="6">
        <name>Mn(2+)</name>
        <dbReference type="ChEBI" id="CHEBI:29035"/>
    </cofactor>
    <text evidence="6">Mg(2+). Can also accept Mn(2+).</text>
</comment>
<evidence type="ECO:0000256" key="6">
    <source>
        <dbReference type="HAMAP-Rule" id="MF_00020"/>
    </source>
</evidence>
<dbReference type="PROSITE" id="PS01075">
    <property type="entry name" value="ACETATE_KINASE_1"/>
    <property type="match status" value="1"/>
</dbReference>
<dbReference type="RefSeq" id="WP_006738434.1">
    <property type="nucleotide sequence ID" value="NZ_AEUZ02000001.1"/>
</dbReference>
<dbReference type="PROSITE" id="PS01076">
    <property type="entry name" value="ACETATE_KINASE_2"/>
    <property type="match status" value="1"/>
</dbReference>
<dbReference type="eggNOG" id="COG0282">
    <property type="taxonomic scope" value="Bacteria"/>
</dbReference>
<organism evidence="8 9">
    <name type="scientific">Streptococcus urinalis 2285-97</name>
    <dbReference type="NCBI Taxonomy" id="764291"/>
    <lineage>
        <taxon>Bacteria</taxon>
        <taxon>Bacillati</taxon>
        <taxon>Bacillota</taxon>
        <taxon>Bacilli</taxon>
        <taxon>Lactobacillales</taxon>
        <taxon>Streptococcaceae</taxon>
        <taxon>Streptococcus</taxon>
    </lineage>
</organism>
<dbReference type="PRINTS" id="PR00471">
    <property type="entry name" value="ACETATEKNASE"/>
</dbReference>
<comment type="subcellular location">
    <subcellularLocation>
        <location evidence="6">Cytoplasm</location>
    </subcellularLocation>
</comment>
<keyword evidence="4 6" id="KW-0418">Kinase</keyword>
<dbReference type="CDD" id="cd24010">
    <property type="entry name" value="ASKHA_NBD_AcK_PK"/>
    <property type="match status" value="1"/>
</dbReference>
<dbReference type="GO" id="GO:0000287">
    <property type="term" value="F:magnesium ion binding"/>
    <property type="evidence" value="ECO:0007669"/>
    <property type="project" value="UniProtKB-UniRule"/>
</dbReference>
<evidence type="ECO:0000256" key="7">
    <source>
        <dbReference type="RuleBase" id="RU003835"/>
    </source>
</evidence>
<dbReference type="InterPro" id="IPR023865">
    <property type="entry name" value="Aliphatic_acid_kinase_CS"/>
</dbReference>